<reference evidence="7 8" key="1">
    <citation type="journal article" date="2015" name="Stand. Genomic Sci.">
        <title>Genomic Encyclopedia of Bacterial and Archaeal Type Strains, Phase III: the genomes of soil and plant-associated and newly described type strains.</title>
        <authorList>
            <person name="Whitman W.B."/>
            <person name="Woyke T."/>
            <person name="Klenk H.P."/>
            <person name="Zhou Y."/>
            <person name="Lilburn T.G."/>
            <person name="Beck B.J."/>
            <person name="De Vos P."/>
            <person name="Vandamme P."/>
            <person name="Eisen J.A."/>
            <person name="Garrity G."/>
            <person name="Hugenholtz P."/>
            <person name="Kyrpides N.C."/>
        </authorList>
    </citation>
    <scope>NUCLEOTIDE SEQUENCE [LARGE SCALE GENOMIC DNA]</scope>
    <source>
        <strain evidence="7 8">CGMCC 1.10115</strain>
    </source>
</reference>
<keyword evidence="2" id="KW-0560">Oxidoreductase</keyword>
<dbReference type="GO" id="GO:0042744">
    <property type="term" value="P:hydrogen peroxide catabolic process"/>
    <property type="evidence" value="ECO:0007669"/>
    <property type="project" value="TreeGrafter"/>
</dbReference>
<feature type="domain" description="Alkyl hydroperoxide reductase subunit C/ Thiol specific antioxidant" evidence="5">
    <location>
        <begin position="3"/>
        <end position="83"/>
    </location>
</feature>
<evidence type="ECO:0000256" key="3">
    <source>
        <dbReference type="ARBA" id="ARBA00023157"/>
    </source>
</evidence>
<dbReference type="GO" id="GO:0008379">
    <property type="term" value="F:thioredoxin peroxidase activity"/>
    <property type="evidence" value="ECO:0007669"/>
    <property type="project" value="TreeGrafter"/>
</dbReference>
<dbReference type="EMBL" id="VLKI01000004">
    <property type="protein sequence ID" value="TWH87739.1"/>
    <property type="molecule type" value="Genomic_DNA"/>
</dbReference>
<comment type="caution">
    <text evidence="7">The sequence shown here is derived from an EMBL/GenBank/DDBJ whole genome shotgun (WGS) entry which is preliminary data.</text>
</comment>
<dbReference type="Pfam" id="PF00578">
    <property type="entry name" value="AhpC-TSA"/>
    <property type="match status" value="1"/>
</dbReference>
<dbReference type="Gene3D" id="3.40.30.10">
    <property type="entry name" value="Glutaredoxin"/>
    <property type="match status" value="1"/>
</dbReference>
<sequence>MAAVAAINPYLKALNCEVMSISTDSVYSHKVFKETSPSLKKVNFPMVSDRTHKISRAYRVLDENSGAAVRASVFIDPNGIISAKLIYPGEVGRNLHEHVRIMQGIQYAQQTGQGVPANWKPGQPGIIRDPNLIGKI</sequence>
<dbReference type="InterPro" id="IPR019479">
    <property type="entry name" value="Peroxiredoxin_C"/>
</dbReference>
<keyword evidence="3" id="KW-1015">Disulfide bond</keyword>
<evidence type="ECO:0000259" key="6">
    <source>
        <dbReference type="Pfam" id="PF10417"/>
    </source>
</evidence>
<dbReference type="GO" id="GO:0033554">
    <property type="term" value="P:cellular response to stress"/>
    <property type="evidence" value="ECO:0007669"/>
    <property type="project" value="TreeGrafter"/>
</dbReference>
<dbReference type="AlphaFoldDB" id="A0A562JX56"/>
<dbReference type="PIRSF" id="PIRSF000239">
    <property type="entry name" value="AHPC"/>
    <property type="match status" value="1"/>
</dbReference>
<dbReference type="Proteomes" id="UP000318667">
    <property type="component" value="Unassembled WGS sequence"/>
</dbReference>
<dbReference type="PANTHER" id="PTHR10681:SF128">
    <property type="entry name" value="THIOREDOXIN-DEPENDENT PEROXIDE REDUCTASE, MITOCHONDRIAL"/>
    <property type="match status" value="1"/>
</dbReference>
<comment type="similarity">
    <text evidence="1">Belongs to the peroxiredoxin family. AhpC/Prx1 subfamily.</text>
</comment>
<protein>
    <submittedName>
        <fullName evidence="7">Peroxiredoxin (Alkyl hydroperoxide reductase subunit C)</fullName>
    </submittedName>
</protein>
<accession>A0A562JX56</accession>
<keyword evidence="8" id="KW-1185">Reference proteome</keyword>
<organism evidence="7 8">
    <name type="scientific">Cytobacillus oceanisediminis</name>
    <dbReference type="NCBI Taxonomy" id="665099"/>
    <lineage>
        <taxon>Bacteria</taxon>
        <taxon>Bacillati</taxon>
        <taxon>Bacillota</taxon>
        <taxon>Bacilli</taxon>
        <taxon>Bacillales</taxon>
        <taxon>Bacillaceae</taxon>
        <taxon>Cytobacillus</taxon>
    </lineage>
</organism>
<evidence type="ECO:0000313" key="7">
    <source>
        <dbReference type="EMBL" id="TWH87739.1"/>
    </source>
</evidence>
<evidence type="ECO:0000256" key="2">
    <source>
        <dbReference type="ARBA" id="ARBA00023002"/>
    </source>
</evidence>
<evidence type="ECO:0000313" key="8">
    <source>
        <dbReference type="Proteomes" id="UP000318667"/>
    </source>
</evidence>
<dbReference type="GO" id="GO:0005829">
    <property type="term" value="C:cytosol"/>
    <property type="evidence" value="ECO:0007669"/>
    <property type="project" value="TreeGrafter"/>
</dbReference>
<dbReference type="InterPro" id="IPR024706">
    <property type="entry name" value="Peroxiredoxin_AhpC-typ"/>
</dbReference>
<dbReference type="PANTHER" id="PTHR10681">
    <property type="entry name" value="THIOREDOXIN PEROXIDASE"/>
    <property type="match status" value="1"/>
</dbReference>
<comment type="function">
    <text evidence="4">Thiol-specific peroxidase that catalyzes the reduction of hydrogen peroxide and organic hydroperoxides to water and alcohols, respectively. Plays a role in cell protection against oxidative stress by detoxifying peroxides.</text>
</comment>
<dbReference type="InterPro" id="IPR050217">
    <property type="entry name" value="Peroxiredoxin"/>
</dbReference>
<dbReference type="InterPro" id="IPR036249">
    <property type="entry name" value="Thioredoxin-like_sf"/>
</dbReference>
<feature type="domain" description="Peroxiredoxin C-terminal" evidence="6">
    <location>
        <begin position="104"/>
        <end position="129"/>
    </location>
</feature>
<proteinExistence type="inferred from homology"/>
<dbReference type="InterPro" id="IPR000866">
    <property type="entry name" value="AhpC/TSA"/>
</dbReference>
<evidence type="ECO:0000256" key="4">
    <source>
        <dbReference type="ARBA" id="ARBA00037420"/>
    </source>
</evidence>
<name>A0A562JX56_9BACI</name>
<dbReference type="SUPFAM" id="SSF52833">
    <property type="entry name" value="Thioredoxin-like"/>
    <property type="match status" value="1"/>
</dbReference>
<dbReference type="Pfam" id="PF10417">
    <property type="entry name" value="1-cysPrx_C"/>
    <property type="match status" value="1"/>
</dbReference>
<evidence type="ECO:0000259" key="5">
    <source>
        <dbReference type="Pfam" id="PF00578"/>
    </source>
</evidence>
<dbReference type="GO" id="GO:0045454">
    <property type="term" value="P:cell redox homeostasis"/>
    <property type="evidence" value="ECO:0007669"/>
    <property type="project" value="TreeGrafter"/>
</dbReference>
<gene>
    <name evidence="7" type="ORF">IQ19_01986</name>
</gene>
<evidence type="ECO:0000256" key="1">
    <source>
        <dbReference type="ARBA" id="ARBA00009796"/>
    </source>
</evidence>
<dbReference type="GO" id="GO:0006979">
    <property type="term" value="P:response to oxidative stress"/>
    <property type="evidence" value="ECO:0007669"/>
    <property type="project" value="TreeGrafter"/>
</dbReference>
<dbReference type="OrthoDB" id="9812811at2"/>